<evidence type="ECO:0000256" key="2">
    <source>
        <dbReference type="ARBA" id="ARBA00006661"/>
    </source>
</evidence>
<dbReference type="GO" id="GO:0006260">
    <property type="term" value="P:DNA replication"/>
    <property type="evidence" value="ECO:0007669"/>
    <property type="project" value="InterPro"/>
</dbReference>
<dbReference type="GO" id="GO:0000712">
    <property type="term" value="P:resolution of meiotic recombination intermediates"/>
    <property type="evidence" value="ECO:0007669"/>
    <property type="project" value="TreeGrafter"/>
</dbReference>
<accession>A0A182R092</accession>
<comment type="subcellular location">
    <subcellularLocation>
        <location evidence="1">Nucleus</location>
    </subcellularLocation>
</comment>
<dbReference type="InterPro" id="IPR018574">
    <property type="entry name" value="Structure-sp_endonuc_su_Slx4"/>
</dbReference>
<evidence type="ECO:0000256" key="7">
    <source>
        <dbReference type="ARBA" id="ARBA00029496"/>
    </source>
</evidence>
<evidence type="ECO:0000256" key="3">
    <source>
        <dbReference type="ARBA" id="ARBA00022763"/>
    </source>
</evidence>
<evidence type="ECO:0000256" key="1">
    <source>
        <dbReference type="ARBA" id="ARBA00004123"/>
    </source>
</evidence>
<feature type="transmembrane region" description="Helical" evidence="8">
    <location>
        <begin position="20"/>
        <end position="43"/>
    </location>
</feature>
<dbReference type="PANTHER" id="PTHR21541:SF3">
    <property type="entry name" value="STRUCTURE-SPECIFIC ENDONUCLEASE SUBUNIT SLX4"/>
    <property type="match status" value="1"/>
</dbReference>
<keyword evidence="5" id="KW-0234">DNA repair</keyword>
<reference evidence="10" key="1">
    <citation type="submission" date="2014-01" db="EMBL/GenBank/DDBJ databases">
        <title>The Genome Sequence of Anopheles farauti FAR1 (V2).</title>
        <authorList>
            <consortium name="The Broad Institute Genomics Platform"/>
            <person name="Neafsey D.E."/>
            <person name="Besansky N."/>
            <person name="Howell P."/>
            <person name="Walton C."/>
            <person name="Young S.K."/>
            <person name="Zeng Q."/>
            <person name="Gargeya S."/>
            <person name="Fitzgerald M."/>
            <person name="Haas B."/>
            <person name="Abouelleil A."/>
            <person name="Allen A.W."/>
            <person name="Alvarado L."/>
            <person name="Arachchi H.M."/>
            <person name="Berlin A.M."/>
            <person name="Chapman S.B."/>
            <person name="Gainer-Dewar J."/>
            <person name="Goldberg J."/>
            <person name="Griggs A."/>
            <person name="Gujja S."/>
            <person name="Hansen M."/>
            <person name="Howarth C."/>
            <person name="Imamovic A."/>
            <person name="Ireland A."/>
            <person name="Larimer J."/>
            <person name="McCowan C."/>
            <person name="Murphy C."/>
            <person name="Pearson M."/>
            <person name="Poon T.W."/>
            <person name="Priest M."/>
            <person name="Roberts A."/>
            <person name="Saif S."/>
            <person name="Shea T."/>
            <person name="Sisk P."/>
            <person name="Sykes S."/>
            <person name="Wortman J."/>
            <person name="Nusbaum C."/>
            <person name="Birren B."/>
        </authorList>
    </citation>
    <scope>NUCLEOTIDE SEQUENCE [LARGE SCALE GENOMIC DNA]</scope>
    <source>
        <strain evidence="10">FAR1</strain>
    </source>
</reference>
<evidence type="ECO:0000256" key="8">
    <source>
        <dbReference type="SAM" id="Phobius"/>
    </source>
</evidence>
<keyword evidence="3" id="KW-0227">DNA damage</keyword>
<dbReference type="EnsemblMetazoa" id="AFAF020397-RA">
    <property type="protein sequence ID" value="AFAF020397-PA"/>
    <property type="gene ID" value="AFAF020397"/>
</dbReference>
<dbReference type="VEuPathDB" id="VectorBase:AFAF020397"/>
<keyword evidence="8" id="KW-0812">Transmembrane</keyword>
<keyword evidence="10" id="KW-1185">Reference proteome</keyword>
<evidence type="ECO:0000313" key="9">
    <source>
        <dbReference type="EnsemblMetazoa" id="AFAF020397-PA"/>
    </source>
</evidence>
<keyword evidence="6" id="KW-0539">Nucleus</keyword>
<keyword evidence="4" id="KW-0233">DNA recombination</keyword>
<proteinExistence type="inferred from homology"/>
<sequence>MIILKKKICSLQHQKKLPNVLNLCLIAARKTFLTTLIRILWLASRFTQVKKISAASQALKHGKMVSNVDVEVIDQRPKKWQKNSYQSNESFQRTIKHAGIEDASKSVNRNNESRVLKTPVASQKELSFHRLAIKARLSEVMQKTARHGKNVMMDTINVIDDEEQLAAPENIKVMHGSDIPNKPLDSQESQVNGSQNDDVLYISDGDINSSTLNNYTQINHNETVKNKIATPSNDDQDSTLPYNIPEPVTERSEEPMKNITKASVNETCMELQMWNNSTNKIIYDSATTHSNENTFIYLDNLVKQFNLPSLKAKISDNSSNQSKICEPNAPTIANSETVLEIWKTPCFAYANEQSATDQHLKNKKTVYHRDDRGITNEAVPLSYRLSNYLDNYKDSKFDENVLETEMIASHNDLIENTSNQLINFPGSRFQSGIKSCSHLDSPKERSTFNHFVSEMTFFPCTSLEEEGNALLKDTDIFEKKFDELKIVRLESEPPEYEIKTRNVTTITPFYDAMSTLEIESELFKFGLKGFKRRKAVRVLNYLYAQMYPYAVVMETKQEKLLLQDAKCSKVENSTKNNKSGIPLCRRTVLQGSKKCAYKLDENVTQYFLPSKPREKVAWCTVPLHISFFNLTSENRSLRRQILRYEPVDLEKVEEVFKGVGLRYETKDLIAFLDKHCVTFRSTLASSIQTAKHNKTIKDDSN</sequence>
<evidence type="ECO:0000256" key="4">
    <source>
        <dbReference type="ARBA" id="ARBA00023172"/>
    </source>
</evidence>
<dbReference type="EMBL" id="AXCN02000599">
    <property type="status" value="NOT_ANNOTATED_CDS"/>
    <property type="molecule type" value="Genomic_DNA"/>
</dbReference>
<evidence type="ECO:0000313" key="10">
    <source>
        <dbReference type="Proteomes" id="UP000075886"/>
    </source>
</evidence>
<evidence type="ECO:0000256" key="6">
    <source>
        <dbReference type="ARBA" id="ARBA00023242"/>
    </source>
</evidence>
<dbReference type="Pfam" id="PF09494">
    <property type="entry name" value="Slx4"/>
    <property type="match status" value="1"/>
</dbReference>
<protein>
    <recommendedName>
        <fullName evidence="7">Structure-specific endonuclease subunit SLX4</fullName>
    </recommendedName>
</protein>
<keyword evidence="8" id="KW-1133">Transmembrane helix</keyword>
<dbReference type="AlphaFoldDB" id="A0A182R092"/>
<keyword evidence="8" id="KW-0472">Membrane</keyword>
<evidence type="ECO:0000256" key="5">
    <source>
        <dbReference type="ARBA" id="ARBA00023204"/>
    </source>
</evidence>
<dbReference type="Proteomes" id="UP000075886">
    <property type="component" value="Unassembled WGS sequence"/>
</dbReference>
<organism evidence="9 10">
    <name type="scientific">Anopheles farauti</name>
    <dbReference type="NCBI Taxonomy" id="69004"/>
    <lineage>
        <taxon>Eukaryota</taxon>
        <taxon>Metazoa</taxon>
        <taxon>Ecdysozoa</taxon>
        <taxon>Arthropoda</taxon>
        <taxon>Hexapoda</taxon>
        <taxon>Insecta</taxon>
        <taxon>Pterygota</taxon>
        <taxon>Neoptera</taxon>
        <taxon>Endopterygota</taxon>
        <taxon>Diptera</taxon>
        <taxon>Nematocera</taxon>
        <taxon>Culicoidea</taxon>
        <taxon>Culicidae</taxon>
        <taxon>Anophelinae</taxon>
        <taxon>Anopheles</taxon>
    </lineage>
</organism>
<dbReference type="GO" id="GO:0006281">
    <property type="term" value="P:DNA repair"/>
    <property type="evidence" value="ECO:0007669"/>
    <property type="project" value="UniProtKB-KW"/>
</dbReference>
<dbReference type="PANTHER" id="PTHR21541">
    <property type="entry name" value="BTB POZ DOMAIN CONTAINING 12"/>
    <property type="match status" value="1"/>
</dbReference>
<dbReference type="GO" id="GO:0033557">
    <property type="term" value="C:Slx1-Slx4 complex"/>
    <property type="evidence" value="ECO:0007669"/>
    <property type="project" value="InterPro"/>
</dbReference>
<name>A0A182R092_9DIPT</name>
<reference evidence="9" key="2">
    <citation type="submission" date="2020-05" db="UniProtKB">
        <authorList>
            <consortium name="EnsemblMetazoa"/>
        </authorList>
    </citation>
    <scope>IDENTIFICATION</scope>
    <source>
        <strain evidence="9">FAR1</strain>
    </source>
</reference>
<dbReference type="STRING" id="69004.A0A182R092"/>
<comment type="similarity">
    <text evidence="2">Belongs to the SLX4 family.</text>
</comment>